<dbReference type="InterPro" id="IPR006976">
    <property type="entry name" value="VanZ-like"/>
</dbReference>
<keyword evidence="1" id="KW-1133">Transmembrane helix</keyword>
<feature type="transmembrane region" description="Helical" evidence="1">
    <location>
        <begin position="92"/>
        <end position="111"/>
    </location>
</feature>
<evidence type="ECO:0000313" key="3">
    <source>
        <dbReference type="EMBL" id="MED4402461.1"/>
    </source>
</evidence>
<comment type="caution">
    <text evidence="3">The sequence shown here is derived from an EMBL/GenBank/DDBJ whole genome shotgun (WGS) entry which is preliminary data.</text>
</comment>
<dbReference type="EMBL" id="JARTFS010000012">
    <property type="protein sequence ID" value="MED4402461.1"/>
    <property type="molecule type" value="Genomic_DNA"/>
</dbReference>
<proteinExistence type="predicted"/>
<feature type="transmembrane region" description="Helical" evidence="1">
    <location>
        <begin position="117"/>
        <end position="135"/>
    </location>
</feature>
<evidence type="ECO:0000313" key="4">
    <source>
        <dbReference type="Proteomes" id="UP001342826"/>
    </source>
</evidence>
<reference evidence="3 4" key="1">
    <citation type="submission" date="2023-03" db="EMBL/GenBank/DDBJ databases">
        <title>Bacillus Genome Sequencing.</title>
        <authorList>
            <person name="Dunlap C."/>
        </authorList>
    </citation>
    <scope>NUCLEOTIDE SEQUENCE [LARGE SCALE GENOMIC DNA]</scope>
    <source>
        <strain evidence="3 4">NRS-1717</strain>
    </source>
</reference>
<keyword evidence="4" id="KW-1185">Reference proteome</keyword>
<dbReference type="PANTHER" id="PTHR36834">
    <property type="entry name" value="MEMBRANE PROTEIN-RELATED"/>
    <property type="match status" value="1"/>
</dbReference>
<dbReference type="InterPro" id="IPR053150">
    <property type="entry name" value="Teicoplanin_resist-assoc"/>
</dbReference>
<accession>A0ABU6P2T7</accession>
<evidence type="ECO:0000259" key="2">
    <source>
        <dbReference type="Pfam" id="PF04892"/>
    </source>
</evidence>
<sequence>MKKIINFLFYTILIGYLLILLDTVFFSRFGSNFRSLNLVPFDSIHRYINIDNSGRIKLVDMNIWANILMFIPLGIYIMFFTKKKLMLRNLGIVVLFSLFIEVSQYIFVLGISDIDDIILNTFGGFIGILIFQALLKILKGLNKTKTVITILSSIVGIPVILLSIIRYIANN</sequence>
<feature type="transmembrane region" description="Helical" evidence="1">
    <location>
        <begin position="7"/>
        <end position="26"/>
    </location>
</feature>
<feature type="transmembrane region" description="Helical" evidence="1">
    <location>
        <begin position="147"/>
        <end position="169"/>
    </location>
</feature>
<dbReference type="RefSeq" id="WP_328015444.1">
    <property type="nucleotide sequence ID" value="NZ_JARTFS010000012.1"/>
</dbReference>
<organism evidence="3 4">
    <name type="scientific">Metabacillus fastidiosus</name>
    <dbReference type="NCBI Taxonomy" id="1458"/>
    <lineage>
        <taxon>Bacteria</taxon>
        <taxon>Bacillati</taxon>
        <taxon>Bacillota</taxon>
        <taxon>Bacilli</taxon>
        <taxon>Bacillales</taxon>
        <taxon>Bacillaceae</taxon>
        <taxon>Metabacillus</taxon>
    </lineage>
</organism>
<dbReference type="Proteomes" id="UP001342826">
    <property type="component" value="Unassembled WGS sequence"/>
</dbReference>
<feature type="transmembrane region" description="Helical" evidence="1">
    <location>
        <begin position="63"/>
        <end position="80"/>
    </location>
</feature>
<keyword evidence="1" id="KW-0472">Membrane</keyword>
<evidence type="ECO:0000256" key="1">
    <source>
        <dbReference type="SAM" id="Phobius"/>
    </source>
</evidence>
<dbReference type="Pfam" id="PF04892">
    <property type="entry name" value="VanZ"/>
    <property type="match status" value="1"/>
</dbReference>
<dbReference type="PANTHER" id="PTHR36834:SF2">
    <property type="entry name" value="MEMBRANE PROTEIN"/>
    <property type="match status" value="1"/>
</dbReference>
<keyword evidence="1" id="KW-0812">Transmembrane</keyword>
<feature type="domain" description="VanZ-like" evidence="2">
    <location>
        <begin position="7"/>
        <end position="133"/>
    </location>
</feature>
<protein>
    <submittedName>
        <fullName evidence="3">VanZ family protein</fullName>
    </submittedName>
</protein>
<name>A0ABU6P2T7_9BACI</name>
<gene>
    <name evidence="3" type="ORF">P9271_14175</name>
</gene>